<gene>
    <name evidence="2" type="ORF">SCUD_LOCUS8711</name>
</gene>
<dbReference type="EMBL" id="UZAK01032875">
    <property type="protein sequence ID" value="VDP32125.1"/>
    <property type="molecule type" value="Genomic_DNA"/>
</dbReference>
<feature type="compositionally biased region" description="Polar residues" evidence="1">
    <location>
        <begin position="10"/>
        <end position="21"/>
    </location>
</feature>
<evidence type="ECO:0000313" key="2">
    <source>
        <dbReference type="EMBL" id="VDP32125.1"/>
    </source>
</evidence>
<feature type="region of interest" description="Disordered" evidence="1">
    <location>
        <begin position="1"/>
        <end position="31"/>
    </location>
</feature>
<feature type="compositionally biased region" description="Basic and acidic residues" evidence="1">
    <location>
        <begin position="84"/>
        <end position="96"/>
    </location>
</feature>
<reference evidence="4" key="1">
    <citation type="submission" date="2016-06" db="UniProtKB">
        <authorList>
            <consortium name="WormBaseParasite"/>
        </authorList>
    </citation>
    <scope>IDENTIFICATION</scope>
</reference>
<proteinExistence type="predicted"/>
<protein>
    <submittedName>
        <fullName evidence="2 4">Uncharacterized protein</fullName>
    </submittedName>
</protein>
<reference evidence="2 3" key="2">
    <citation type="submission" date="2018-11" db="EMBL/GenBank/DDBJ databases">
        <authorList>
            <consortium name="Pathogen Informatics"/>
        </authorList>
    </citation>
    <scope>NUCLEOTIDE SEQUENCE [LARGE SCALE GENOMIC DNA]</scope>
    <source>
        <strain evidence="2">Dakar</strain>
        <strain evidence="3">Dakar, Senegal</strain>
    </source>
</reference>
<dbReference type="Proteomes" id="UP000279833">
    <property type="component" value="Unassembled WGS sequence"/>
</dbReference>
<dbReference type="WBParaSite" id="SCUD_0000871101-mRNA-1">
    <property type="protein sequence ID" value="SCUD_0000871101-mRNA-1"/>
    <property type="gene ID" value="SCUD_0000871101"/>
</dbReference>
<sequence>MKLQQKRNVRQSNDSTKTLTGKYNKPKRPVKNKECKPITEIQELKSRSFERFKEFLNRSAQLNPLDIEAAHTDIPMDVTLPTTEETRMAGNKKNEE</sequence>
<evidence type="ECO:0000256" key="1">
    <source>
        <dbReference type="SAM" id="MobiDB-lite"/>
    </source>
</evidence>
<keyword evidence="3" id="KW-1185">Reference proteome</keyword>
<dbReference type="STRING" id="6186.A0A183K148"/>
<accession>A0A183K148</accession>
<feature type="region of interest" description="Disordered" evidence="1">
    <location>
        <begin position="77"/>
        <end position="96"/>
    </location>
</feature>
<evidence type="ECO:0000313" key="4">
    <source>
        <dbReference type="WBParaSite" id="SCUD_0000871101-mRNA-1"/>
    </source>
</evidence>
<organism evidence="4">
    <name type="scientific">Schistosoma curassoni</name>
    <dbReference type="NCBI Taxonomy" id="6186"/>
    <lineage>
        <taxon>Eukaryota</taxon>
        <taxon>Metazoa</taxon>
        <taxon>Spiralia</taxon>
        <taxon>Lophotrochozoa</taxon>
        <taxon>Platyhelminthes</taxon>
        <taxon>Trematoda</taxon>
        <taxon>Digenea</taxon>
        <taxon>Strigeidida</taxon>
        <taxon>Schistosomatoidea</taxon>
        <taxon>Schistosomatidae</taxon>
        <taxon>Schistosoma</taxon>
    </lineage>
</organism>
<evidence type="ECO:0000313" key="3">
    <source>
        <dbReference type="Proteomes" id="UP000279833"/>
    </source>
</evidence>
<name>A0A183K148_9TREM</name>
<dbReference type="AlphaFoldDB" id="A0A183K148"/>